<feature type="compositionally biased region" description="Polar residues" evidence="7">
    <location>
        <begin position="735"/>
        <end position="744"/>
    </location>
</feature>
<evidence type="ECO:0000313" key="9">
    <source>
        <dbReference type="EMBL" id="KAK7515572.1"/>
    </source>
</evidence>
<dbReference type="InterPro" id="IPR018957">
    <property type="entry name" value="Znf_C3HC4_RING-type"/>
</dbReference>
<accession>A0ABR1KIL7</accession>
<gene>
    <name evidence="9" type="ORF">IWZ03DRAFT_206439</name>
</gene>
<dbReference type="PANTHER" id="PTHR12983:SF9">
    <property type="entry name" value="E3 UBIQUITIN-PROTEIN LIGASE RNF10"/>
    <property type="match status" value="1"/>
</dbReference>
<dbReference type="Pfam" id="PF00097">
    <property type="entry name" value="zf-C3HC4"/>
    <property type="match status" value="1"/>
</dbReference>
<organism evidence="9 10">
    <name type="scientific">Phyllosticta citriasiana</name>
    <dbReference type="NCBI Taxonomy" id="595635"/>
    <lineage>
        <taxon>Eukaryota</taxon>
        <taxon>Fungi</taxon>
        <taxon>Dikarya</taxon>
        <taxon>Ascomycota</taxon>
        <taxon>Pezizomycotina</taxon>
        <taxon>Dothideomycetes</taxon>
        <taxon>Dothideomycetes incertae sedis</taxon>
        <taxon>Botryosphaeriales</taxon>
        <taxon>Phyllostictaceae</taxon>
        <taxon>Phyllosticta</taxon>
    </lineage>
</organism>
<keyword evidence="3" id="KW-0479">Metal-binding</keyword>
<feature type="region of interest" description="Disordered" evidence="7">
    <location>
        <begin position="363"/>
        <end position="447"/>
    </location>
</feature>
<evidence type="ECO:0000256" key="4">
    <source>
        <dbReference type="ARBA" id="ARBA00022771"/>
    </source>
</evidence>
<feature type="domain" description="RING-type" evidence="8">
    <location>
        <begin position="192"/>
        <end position="243"/>
    </location>
</feature>
<comment type="caution">
    <text evidence="9">The sequence shown here is derived from an EMBL/GenBank/DDBJ whole genome shotgun (WGS) entry which is preliminary data.</text>
</comment>
<sequence>MSANQSSIAASKSTNTSNQSSPVQSQAASSATGDNYGLRRAGGSGSFGAGAASRSIPSPRNNQTSKKKHKSSKRFAAADEDALAEAIAMRSTNSRKGQTSITHLMNFSLPPRPQSNHYGGHSHGRPYRRAPTWGLGSGYHAVDKARYVHANYRFIVDPRADYYPQSTDADIHLDWNNVLQILASAQSQSASCPICLGDPVAPRMARCGHIFCLPCLIRFMHSENEDTKVPEKKARSKKCPLCEDKIYVSETRPVRFYWGQEGEAPREGADVVLRLILRPAASTLALPRDGADILPNDEQVPWHIAAEVMDYARIMKGSEDYMINQFNDEIEEVQSQGRDDELLYGESTEWTRKAVKMINDAKEKIKGIGNPPAMPAKPSDSRLRKSAAPTEASALDAAPSSLEDTEIDSQQKTSSETGVQPAAGPENLDSAVTTESPNAAAGQSQAVSNLSTSLAEFRNRQHEHQPPSEYFFYQAALHYYLSPLDIRILKAAFGDFASFPTTILPRVERVSTGHVVDDELRKRTKYLAHLPYGREVAFLECDWTDTVAPETLEKFKSEIDRRRKRNREKETREEKARIRAEKEEDQKTYAQARRKRPSVSDNRFSADDFQPLVSSELPGSVDGEHTSTSPPYAPRRQGSAFASLASPSTSPSAPRTVWGTTAIAPATPPLHASSHDQETPDDGWLQDWEKDLLQEDQMMAQMQAMSMGEGESSKTGAAASSGNGGKKKKKKKITLMSTNVRRGA</sequence>
<dbReference type="PROSITE" id="PS00518">
    <property type="entry name" value="ZF_RING_1"/>
    <property type="match status" value="1"/>
</dbReference>
<dbReference type="InterPro" id="IPR001841">
    <property type="entry name" value="Znf_RING"/>
</dbReference>
<dbReference type="CDD" id="cd16536">
    <property type="entry name" value="RING-HC_RNF10"/>
    <property type="match status" value="1"/>
</dbReference>
<feature type="compositionally biased region" description="Low complexity" evidence="7">
    <location>
        <begin position="639"/>
        <end position="654"/>
    </location>
</feature>
<protein>
    <recommendedName>
        <fullName evidence="8">RING-type domain-containing protein</fullName>
    </recommendedName>
</protein>
<keyword evidence="5" id="KW-0862">Zinc</keyword>
<keyword evidence="4 6" id="KW-0863">Zinc-finger</keyword>
<feature type="region of interest" description="Disordered" evidence="7">
    <location>
        <begin position="561"/>
        <end position="656"/>
    </location>
</feature>
<feature type="compositionally biased region" description="Low complexity" evidence="7">
    <location>
        <begin position="704"/>
        <end position="721"/>
    </location>
</feature>
<dbReference type="EMBL" id="JBBPHU010000007">
    <property type="protein sequence ID" value="KAK7515572.1"/>
    <property type="molecule type" value="Genomic_DNA"/>
</dbReference>
<dbReference type="PROSITE" id="PS50089">
    <property type="entry name" value="ZF_RING_2"/>
    <property type="match status" value="1"/>
</dbReference>
<evidence type="ECO:0000256" key="6">
    <source>
        <dbReference type="PROSITE-ProRule" id="PRU00175"/>
    </source>
</evidence>
<dbReference type="SMART" id="SM00184">
    <property type="entry name" value="RING"/>
    <property type="match status" value="1"/>
</dbReference>
<feature type="compositionally biased region" description="Polar residues" evidence="7">
    <location>
        <begin position="430"/>
        <end position="447"/>
    </location>
</feature>
<evidence type="ECO:0000256" key="3">
    <source>
        <dbReference type="ARBA" id="ARBA00022723"/>
    </source>
</evidence>
<feature type="region of interest" description="Disordered" evidence="7">
    <location>
        <begin position="704"/>
        <end position="744"/>
    </location>
</feature>
<dbReference type="Proteomes" id="UP001363622">
    <property type="component" value="Unassembled WGS sequence"/>
</dbReference>
<reference evidence="9 10" key="1">
    <citation type="submission" date="2024-04" db="EMBL/GenBank/DDBJ databases">
        <title>Phyllosticta paracitricarpa is synonymous to the EU quarantine fungus P. citricarpa based on phylogenomic analyses.</title>
        <authorList>
            <consortium name="Lawrence Berkeley National Laboratory"/>
            <person name="Van Ingen-Buijs V.A."/>
            <person name="Van Westerhoven A.C."/>
            <person name="Haridas S."/>
            <person name="Skiadas P."/>
            <person name="Martin F."/>
            <person name="Groenewald J.Z."/>
            <person name="Crous P.W."/>
            <person name="Seidl M.F."/>
        </authorList>
    </citation>
    <scope>NUCLEOTIDE SEQUENCE [LARGE SCALE GENOMIC DNA]</scope>
    <source>
        <strain evidence="9 10">CBS 123371</strain>
    </source>
</reference>
<feature type="compositionally biased region" description="Low complexity" evidence="7">
    <location>
        <begin position="17"/>
        <end position="31"/>
    </location>
</feature>
<evidence type="ECO:0000256" key="5">
    <source>
        <dbReference type="ARBA" id="ARBA00022833"/>
    </source>
</evidence>
<evidence type="ECO:0000256" key="1">
    <source>
        <dbReference type="ARBA" id="ARBA00004496"/>
    </source>
</evidence>
<evidence type="ECO:0000313" key="10">
    <source>
        <dbReference type="Proteomes" id="UP001363622"/>
    </source>
</evidence>
<keyword evidence="2" id="KW-0963">Cytoplasm</keyword>
<comment type="subcellular location">
    <subcellularLocation>
        <location evidence="1">Cytoplasm</location>
    </subcellularLocation>
</comment>
<dbReference type="PANTHER" id="PTHR12983">
    <property type="entry name" value="RING FINGER 10 FAMILY MEMBER"/>
    <property type="match status" value="1"/>
</dbReference>
<keyword evidence="10" id="KW-1185">Reference proteome</keyword>
<feature type="compositionally biased region" description="Polar residues" evidence="7">
    <location>
        <begin position="1"/>
        <end position="16"/>
    </location>
</feature>
<evidence type="ECO:0000256" key="2">
    <source>
        <dbReference type="ARBA" id="ARBA00022490"/>
    </source>
</evidence>
<evidence type="ECO:0000256" key="7">
    <source>
        <dbReference type="SAM" id="MobiDB-lite"/>
    </source>
</evidence>
<dbReference type="SUPFAM" id="SSF57850">
    <property type="entry name" value="RING/U-box"/>
    <property type="match status" value="1"/>
</dbReference>
<feature type="compositionally biased region" description="Basic and acidic residues" evidence="7">
    <location>
        <begin position="561"/>
        <end position="587"/>
    </location>
</feature>
<dbReference type="InterPro" id="IPR039739">
    <property type="entry name" value="MAG2/RNF10"/>
</dbReference>
<feature type="region of interest" description="Disordered" evidence="7">
    <location>
        <begin position="1"/>
        <end position="77"/>
    </location>
</feature>
<feature type="compositionally biased region" description="Polar residues" evidence="7">
    <location>
        <begin position="408"/>
        <end position="418"/>
    </location>
</feature>
<evidence type="ECO:0000259" key="8">
    <source>
        <dbReference type="PROSITE" id="PS50089"/>
    </source>
</evidence>
<proteinExistence type="predicted"/>
<dbReference type="InterPro" id="IPR017907">
    <property type="entry name" value="Znf_RING_CS"/>
</dbReference>
<dbReference type="Gene3D" id="3.30.40.10">
    <property type="entry name" value="Zinc/RING finger domain, C3HC4 (zinc finger)"/>
    <property type="match status" value="1"/>
</dbReference>
<name>A0ABR1KIL7_9PEZI</name>
<dbReference type="InterPro" id="IPR013083">
    <property type="entry name" value="Znf_RING/FYVE/PHD"/>
</dbReference>